<keyword evidence="5 9" id="KW-1133">Transmembrane helix</keyword>
<dbReference type="PANTHER" id="PTHR46187:SF3">
    <property type="entry name" value="ALKALINE CERAMIDASE 3"/>
    <property type="match status" value="1"/>
</dbReference>
<comment type="subcellular location">
    <subcellularLocation>
        <location evidence="1">Membrane</location>
        <topology evidence="1">Multi-pass membrane protein</topology>
    </subcellularLocation>
</comment>
<keyword evidence="7" id="KW-0106">Calcium</keyword>
<evidence type="ECO:0000256" key="6">
    <source>
        <dbReference type="ARBA" id="ARBA00023136"/>
    </source>
</evidence>
<feature type="binding site" evidence="7">
    <location>
        <position position="19"/>
    </location>
    <ligand>
        <name>Ca(2+)</name>
        <dbReference type="ChEBI" id="CHEBI:29108"/>
    </ligand>
</feature>
<name>A0A7S2UQ37_9STRA</name>
<evidence type="ECO:0000256" key="3">
    <source>
        <dbReference type="ARBA" id="ARBA00022692"/>
    </source>
</evidence>
<dbReference type="EMBL" id="HBHQ01027356">
    <property type="protein sequence ID" value="CAD9826693.1"/>
    <property type="molecule type" value="Transcribed_RNA"/>
</dbReference>
<evidence type="ECO:0000256" key="5">
    <source>
        <dbReference type="ARBA" id="ARBA00022989"/>
    </source>
</evidence>
<feature type="transmembrane region" description="Helical" evidence="9">
    <location>
        <begin position="179"/>
        <end position="200"/>
    </location>
</feature>
<feature type="binding site" evidence="8">
    <location>
        <position position="81"/>
    </location>
    <ligand>
        <name>Zn(2+)</name>
        <dbReference type="ChEBI" id="CHEBI:29105"/>
        <note>catalytic</note>
    </ligand>
</feature>
<keyword evidence="4" id="KW-0378">Hydrolase</keyword>
<dbReference type="Pfam" id="PF05875">
    <property type="entry name" value="Ceramidase"/>
    <property type="match status" value="1"/>
</dbReference>
<gene>
    <name evidence="10" type="ORF">ASEP1449_LOCUS18527</name>
</gene>
<comment type="cofactor">
    <cofactor evidence="8">
        <name>Zn(2+)</name>
        <dbReference type="ChEBI" id="CHEBI:29105"/>
    </cofactor>
</comment>
<feature type="transmembrane region" description="Helical" evidence="9">
    <location>
        <begin position="121"/>
        <end position="138"/>
    </location>
</feature>
<dbReference type="GO" id="GO:0046514">
    <property type="term" value="P:ceramide catabolic process"/>
    <property type="evidence" value="ECO:0007669"/>
    <property type="project" value="TreeGrafter"/>
</dbReference>
<dbReference type="GO" id="GO:0046513">
    <property type="term" value="P:ceramide biosynthetic process"/>
    <property type="evidence" value="ECO:0007669"/>
    <property type="project" value="TreeGrafter"/>
</dbReference>
<feature type="transmembrane region" description="Helical" evidence="9">
    <location>
        <begin position="94"/>
        <end position="109"/>
    </location>
</feature>
<evidence type="ECO:0000256" key="1">
    <source>
        <dbReference type="ARBA" id="ARBA00004141"/>
    </source>
</evidence>
<evidence type="ECO:0000256" key="4">
    <source>
        <dbReference type="ARBA" id="ARBA00022801"/>
    </source>
</evidence>
<keyword evidence="7" id="KW-0479">Metal-binding</keyword>
<feature type="binding site" evidence="7">
    <location>
        <position position="22"/>
    </location>
    <ligand>
        <name>Ca(2+)</name>
        <dbReference type="ChEBI" id="CHEBI:29108"/>
    </ligand>
</feature>
<sequence>MGDATVKIGYWEPHSSSIDFCESNYLHTSYVAEPHNVWSSVVGLSIIGLLGFFKANPTHEWRFTLSHLTLILIGIGSACLHGTLHWVYQSSDELPMIYLIICLVYAVIESESPRGKPRYPWLPYVMVVLAAVNTAVYYTFQHLYWIFLLTYTLGVAVLLGGMLRLVFLTKGRDPSIKTIYRFAIISYAVGGAVWAFDMLYCNTGVLPVANMIPGWARGVTPHVIWHISAGASTYYTILAQVCCRLDSLGIGYKISHVFGRLLPFVTITSSEDAMKRD</sequence>
<evidence type="ECO:0000313" key="10">
    <source>
        <dbReference type="EMBL" id="CAD9826693.1"/>
    </source>
</evidence>
<dbReference type="AlphaFoldDB" id="A0A7S2UQ37"/>
<feature type="transmembrane region" description="Helical" evidence="9">
    <location>
        <begin position="35"/>
        <end position="53"/>
    </location>
</feature>
<feature type="binding site" evidence="7">
    <location>
        <position position="24"/>
    </location>
    <ligand>
        <name>Ca(2+)</name>
        <dbReference type="ChEBI" id="CHEBI:29108"/>
    </ligand>
</feature>
<feature type="binding site" evidence="8">
    <location>
        <position position="226"/>
    </location>
    <ligand>
        <name>Zn(2+)</name>
        <dbReference type="ChEBI" id="CHEBI:29105"/>
        <note>catalytic</note>
    </ligand>
</feature>
<feature type="binding site" evidence="7">
    <location>
        <position position="33"/>
    </location>
    <ligand>
        <name>Ca(2+)</name>
        <dbReference type="ChEBI" id="CHEBI:29108"/>
    </ligand>
</feature>
<feature type="transmembrane region" description="Helical" evidence="9">
    <location>
        <begin position="65"/>
        <end position="88"/>
    </location>
</feature>
<evidence type="ECO:0000256" key="9">
    <source>
        <dbReference type="SAM" id="Phobius"/>
    </source>
</evidence>
<dbReference type="InterPro" id="IPR008901">
    <property type="entry name" value="ACER"/>
</dbReference>
<dbReference type="GO" id="GO:0005789">
    <property type="term" value="C:endoplasmic reticulum membrane"/>
    <property type="evidence" value="ECO:0007669"/>
    <property type="project" value="TreeGrafter"/>
</dbReference>
<feature type="binding site" evidence="8">
    <location>
        <position position="222"/>
    </location>
    <ligand>
        <name>Zn(2+)</name>
        <dbReference type="ChEBI" id="CHEBI:29105"/>
        <note>catalytic</note>
    </ligand>
</feature>
<keyword evidence="8" id="KW-0862">Zinc</keyword>
<evidence type="ECO:0000256" key="8">
    <source>
        <dbReference type="PIRSR" id="PIRSR608901-2"/>
    </source>
</evidence>
<comment type="similarity">
    <text evidence="2">Belongs to the alkaline ceramidase family.</text>
</comment>
<evidence type="ECO:0000256" key="7">
    <source>
        <dbReference type="PIRSR" id="PIRSR608901-1"/>
    </source>
</evidence>
<feature type="transmembrane region" description="Helical" evidence="9">
    <location>
        <begin position="144"/>
        <end position="167"/>
    </location>
</feature>
<reference evidence="10" key="1">
    <citation type="submission" date="2021-01" db="EMBL/GenBank/DDBJ databases">
        <authorList>
            <person name="Corre E."/>
            <person name="Pelletier E."/>
            <person name="Niang G."/>
            <person name="Scheremetjew M."/>
            <person name="Finn R."/>
            <person name="Kale V."/>
            <person name="Holt S."/>
            <person name="Cochrane G."/>
            <person name="Meng A."/>
            <person name="Brown T."/>
            <person name="Cohen L."/>
        </authorList>
    </citation>
    <scope>NUCLEOTIDE SEQUENCE</scope>
    <source>
        <strain evidence="10">CCMP2084</strain>
    </source>
</reference>
<keyword evidence="6 9" id="KW-0472">Membrane</keyword>
<proteinExistence type="inferred from homology"/>
<dbReference type="PANTHER" id="PTHR46187">
    <property type="entry name" value="ALKALINE CERAMIDASE 3"/>
    <property type="match status" value="1"/>
</dbReference>
<dbReference type="GO" id="GO:0046872">
    <property type="term" value="F:metal ion binding"/>
    <property type="evidence" value="ECO:0007669"/>
    <property type="project" value="UniProtKB-KW"/>
</dbReference>
<organism evidence="10">
    <name type="scientific">Attheya septentrionalis</name>
    <dbReference type="NCBI Taxonomy" id="420275"/>
    <lineage>
        <taxon>Eukaryota</taxon>
        <taxon>Sar</taxon>
        <taxon>Stramenopiles</taxon>
        <taxon>Ochrophyta</taxon>
        <taxon>Bacillariophyta</taxon>
        <taxon>Coscinodiscophyceae</taxon>
        <taxon>Chaetocerotophycidae</taxon>
        <taxon>Chaetocerotales</taxon>
        <taxon>Attheyaceae</taxon>
        <taxon>Attheya</taxon>
    </lineage>
</organism>
<evidence type="ECO:0008006" key="11">
    <source>
        <dbReference type="Google" id="ProtNLM"/>
    </source>
</evidence>
<protein>
    <recommendedName>
        <fullName evidence="11">Alkaline ceramidase</fullName>
    </recommendedName>
</protein>
<dbReference type="GO" id="GO:0016811">
    <property type="term" value="F:hydrolase activity, acting on carbon-nitrogen (but not peptide) bonds, in linear amides"/>
    <property type="evidence" value="ECO:0007669"/>
    <property type="project" value="InterPro"/>
</dbReference>
<evidence type="ECO:0000256" key="2">
    <source>
        <dbReference type="ARBA" id="ARBA00009780"/>
    </source>
</evidence>
<keyword evidence="3 9" id="KW-0812">Transmembrane</keyword>
<accession>A0A7S2UQ37</accession>